<dbReference type="EMBL" id="ML012703">
    <property type="protein sequence ID" value="RKO95176.1"/>
    <property type="molecule type" value="Genomic_DNA"/>
</dbReference>
<name>A0A4P9WVJ1_9FUNG</name>
<organism evidence="1 2">
    <name type="scientific">Caulochytrium protostelioides</name>
    <dbReference type="NCBI Taxonomy" id="1555241"/>
    <lineage>
        <taxon>Eukaryota</taxon>
        <taxon>Fungi</taxon>
        <taxon>Fungi incertae sedis</taxon>
        <taxon>Chytridiomycota</taxon>
        <taxon>Chytridiomycota incertae sedis</taxon>
        <taxon>Chytridiomycetes</taxon>
        <taxon>Caulochytriales</taxon>
        <taxon>Caulochytriaceae</taxon>
        <taxon>Caulochytrium</taxon>
    </lineage>
</organism>
<reference evidence="2" key="1">
    <citation type="journal article" date="2018" name="Nat. Microbiol.">
        <title>Leveraging single-cell genomics to expand the fungal tree of life.</title>
        <authorList>
            <person name="Ahrendt S.R."/>
            <person name="Quandt C.A."/>
            <person name="Ciobanu D."/>
            <person name="Clum A."/>
            <person name="Salamov A."/>
            <person name="Andreopoulos B."/>
            <person name="Cheng J.F."/>
            <person name="Woyke T."/>
            <person name="Pelin A."/>
            <person name="Henrissat B."/>
            <person name="Reynolds N.K."/>
            <person name="Benny G.L."/>
            <person name="Smith M.E."/>
            <person name="James T.Y."/>
            <person name="Grigoriev I.V."/>
        </authorList>
    </citation>
    <scope>NUCLEOTIDE SEQUENCE [LARGE SCALE GENOMIC DNA]</scope>
    <source>
        <strain evidence="2">ATCC 52028</strain>
    </source>
</reference>
<gene>
    <name evidence="1" type="ORF">CAUPRSCDRAFT_13094</name>
</gene>
<evidence type="ECO:0000313" key="1">
    <source>
        <dbReference type="EMBL" id="RKO95176.1"/>
    </source>
</evidence>
<accession>A0A4P9WVJ1</accession>
<dbReference type="Proteomes" id="UP000268535">
    <property type="component" value="Unassembled WGS sequence"/>
</dbReference>
<dbReference type="AlphaFoldDB" id="A0A4P9WVJ1"/>
<protein>
    <submittedName>
        <fullName evidence="1">Uncharacterized protein</fullName>
    </submittedName>
</protein>
<evidence type="ECO:0000313" key="2">
    <source>
        <dbReference type="Proteomes" id="UP000268535"/>
    </source>
</evidence>
<sequence length="202" mass="21229">MALATPTACQGRVPIRRLLLESEAAAAAASVSWTHAGVSSGRRQGPWTARAPSPRHNPFPAAHGALSIAGARSRASAWCASPPMMRAAIRRWGRCVRTMQPRRMKHGPGPSCEREMRARAVDPAASVDAVASDTAGAHGTAVVPDANADADADALDALDAPADGPPRVPLNLADSVRDRHAASVFCPLPLPLPLRCWGHRLK</sequence>
<proteinExistence type="predicted"/>